<dbReference type="AlphaFoldDB" id="A0A3M7QB43"/>
<evidence type="ECO:0000313" key="2">
    <source>
        <dbReference type="EMBL" id="RNA08449.1"/>
    </source>
</evidence>
<keyword evidence="3" id="KW-1185">Reference proteome</keyword>
<evidence type="ECO:0000256" key="1">
    <source>
        <dbReference type="SAM" id="Phobius"/>
    </source>
</evidence>
<protein>
    <recommendedName>
        <fullName evidence="4">Transmembrane protein</fullName>
    </recommendedName>
</protein>
<dbReference type="Proteomes" id="UP000276133">
    <property type="component" value="Unassembled WGS sequence"/>
</dbReference>
<evidence type="ECO:0008006" key="4">
    <source>
        <dbReference type="Google" id="ProtNLM"/>
    </source>
</evidence>
<organism evidence="2 3">
    <name type="scientific">Brachionus plicatilis</name>
    <name type="common">Marine rotifer</name>
    <name type="synonym">Brachionus muelleri</name>
    <dbReference type="NCBI Taxonomy" id="10195"/>
    <lineage>
        <taxon>Eukaryota</taxon>
        <taxon>Metazoa</taxon>
        <taxon>Spiralia</taxon>
        <taxon>Gnathifera</taxon>
        <taxon>Rotifera</taxon>
        <taxon>Eurotatoria</taxon>
        <taxon>Monogononta</taxon>
        <taxon>Pseudotrocha</taxon>
        <taxon>Ploima</taxon>
        <taxon>Brachionidae</taxon>
        <taxon>Brachionus</taxon>
    </lineage>
</organism>
<accession>A0A3M7QB43</accession>
<keyword evidence="1" id="KW-0812">Transmembrane</keyword>
<keyword evidence="1" id="KW-0472">Membrane</keyword>
<evidence type="ECO:0000313" key="3">
    <source>
        <dbReference type="Proteomes" id="UP000276133"/>
    </source>
</evidence>
<keyword evidence="1" id="KW-1133">Transmembrane helix</keyword>
<comment type="caution">
    <text evidence="2">The sequence shown here is derived from an EMBL/GenBank/DDBJ whole genome shotgun (WGS) entry which is preliminary data.</text>
</comment>
<feature type="transmembrane region" description="Helical" evidence="1">
    <location>
        <begin position="69"/>
        <end position="90"/>
    </location>
</feature>
<dbReference type="EMBL" id="REGN01006743">
    <property type="protein sequence ID" value="RNA08449.1"/>
    <property type="molecule type" value="Genomic_DNA"/>
</dbReference>
<proteinExistence type="predicted"/>
<gene>
    <name evidence="2" type="ORF">BpHYR1_043426</name>
</gene>
<name>A0A3M7QB43_BRAPC</name>
<reference evidence="2 3" key="1">
    <citation type="journal article" date="2018" name="Sci. Rep.">
        <title>Genomic signatures of local adaptation to the degree of environmental predictability in rotifers.</title>
        <authorList>
            <person name="Franch-Gras L."/>
            <person name="Hahn C."/>
            <person name="Garcia-Roger E.M."/>
            <person name="Carmona M.J."/>
            <person name="Serra M."/>
            <person name="Gomez A."/>
        </authorList>
    </citation>
    <scope>NUCLEOTIDE SEQUENCE [LARGE SCALE GENOMIC DNA]</scope>
    <source>
        <strain evidence="2">HYR1</strain>
    </source>
</reference>
<sequence>MLHKNDLQIMYISYCLFESLYDSFMSRSEQFYVSKQKIITAKKNIKFNYHYQIKLNQIVQKLVQKIQDWLLNFVNVIIFLAIIFGLIQIITSIMDFMIIKNLLSSLTDFYQFKLIMLILSTCYA</sequence>